<evidence type="ECO:0000313" key="3">
    <source>
        <dbReference type="Proteomes" id="UP000253099"/>
    </source>
</evidence>
<dbReference type="AlphaFoldDB" id="A0A366MDN0"/>
<feature type="transmembrane region" description="Helical" evidence="1">
    <location>
        <begin position="12"/>
        <end position="34"/>
    </location>
</feature>
<keyword evidence="3" id="KW-1185">Reference proteome</keyword>
<keyword evidence="1" id="KW-0472">Membrane</keyword>
<comment type="caution">
    <text evidence="2">The sequence shown here is derived from an EMBL/GenBank/DDBJ whole genome shotgun (WGS) entry which is preliminary data.</text>
</comment>
<dbReference type="Proteomes" id="UP000253099">
    <property type="component" value="Unassembled WGS sequence"/>
</dbReference>
<dbReference type="InterPro" id="IPR043941">
    <property type="entry name" value="EMC6-arch"/>
</dbReference>
<feature type="transmembrane region" description="Helical" evidence="1">
    <location>
        <begin position="40"/>
        <end position="58"/>
    </location>
</feature>
<proteinExistence type="predicted"/>
<reference evidence="2 3" key="1">
    <citation type="submission" date="2018-06" db="EMBL/GenBank/DDBJ databases">
        <title>Genomic insight into two independent archaeal endosymbiosis events.</title>
        <authorList>
            <person name="Lind A.E."/>
            <person name="Lewis W.H."/>
            <person name="Spang A."/>
            <person name="Guy L."/>
            <person name="Embley M.T."/>
            <person name="Ettema T.J.G."/>
        </authorList>
    </citation>
    <scope>NUCLEOTIDE SEQUENCE [LARGE SCALE GENOMIC DNA]</scope>
    <source>
        <strain evidence="2">NOE</strain>
    </source>
</reference>
<keyword evidence="1" id="KW-1133">Transmembrane helix</keyword>
<organism evidence="2 3">
    <name type="scientific">Candidatus Methanobinarius endosymbioticus</name>
    <dbReference type="NCBI Taxonomy" id="2006182"/>
    <lineage>
        <taxon>Archaea</taxon>
        <taxon>Methanobacteriati</taxon>
        <taxon>Methanobacteriota</taxon>
        <taxon>Methanomada group</taxon>
        <taxon>Methanobacteria</taxon>
        <taxon>Methanobacteriales</taxon>
        <taxon>Methanobacteriaceae</taxon>
        <taxon>Candidatus Methanobinarius</taxon>
    </lineage>
</organism>
<gene>
    <name evidence="2" type="ORF">ALNOE001_08660</name>
</gene>
<dbReference type="EMBL" id="NIZT01000023">
    <property type="protein sequence ID" value="RBQ23582.1"/>
    <property type="molecule type" value="Genomic_DNA"/>
</dbReference>
<evidence type="ECO:0000313" key="2">
    <source>
        <dbReference type="EMBL" id="RBQ23582.1"/>
    </source>
</evidence>
<sequence>MEMDNGVKITSIHIVAAIFTGLLTTFISLGMVPVIGKNDLIAGFIGVVILYAMGRLCDRLFGKQNGFKKWLWDGIIPFAFAWFVVWTLLLNYAPVIF</sequence>
<protein>
    <submittedName>
        <fullName evidence="2">Uncharacterized protein</fullName>
    </submittedName>
</protein>
<feature type="transmembrane region" description="Helical" evidence="1">
    <location>
        <begin position="70"/>
        <end position="93"/>
    </location>
</feature>
<accession>A0A366MDN0</accession>
<keyword evidence="1" id="KW-0812">Transmembrane</keyword>
<name>A0A366MDN0_9EURY</name>
<dbReference type="Pfam" id="PF19094">
    <property type="entry name" value="EMC6_arch"/>
    <property type="match status" value="1"/>
</dbReference>
<evidence type="ECO:0000256" key="1">
    <source>
        <dbReference type="SAM" id="Phobius"/>
    </source>
</evidence>